<dbReference type="FunCoup" id="A0A401GL01">
    <property type="interactions" value="62"/>
</dbReference>
<comment type="catalytic activity">
    <reaction evidence="1">
        <text>a triacylglycerol + H2O = a diacylglycerol + a fatty acid + H(+)</text>
        <dbReference type="Rhea" id="RHEA:12044"/>
        <dbReference type="ChEBI" id="CHEBI:15377"/>
        <dbReference type="ChEBI" id="CHEBI:15378"/>
        <dbReference type="ChEBI" id="CHEBI:17855"/>
        <dbReference type="ChEBI" id="CHEBI:18035"/>
        <dbReference type="ChEBI" id="CHEBI:28868"/>
        <dbReference type="EC" id="3.1.1.3"/>
    </reaction>
</comment>
<dbReference type="GO" id="GO:0034727">
    <property type="term" value="P:piecemeal microautophagy of the nucleus"/>
    <property type="evidence" value="ECO:0007669"/>
    <property type="project" value="TreeGrafter"/>
</dbReference>
<keyword evidence="13" id="KW-0072">Autophagy</keyword>
<dbReference type="OrthoDB" id="58570at2759"/>
<gene>
    <name evidence="20" type="ORF">SCP_0412350</name>
</gene>
<keyword evidence="15" id="KW-0472">Membrane</keyword>
<keyword evidence="11" id="KW-0735">Signal-anchor</keyword>
<keyword evidence="7" id="KW-0812">Transmembrane</keyword>
<dbReference type="AlphaFoldDB" id="A0A401GL01"/>
<comment type="subcellular location">
    <subcellularLocation>
        <location evidence="3">Endosome</location>
        <location evidence="3">Multivesicular body membrane</location>
        <topology evidence="3">Single-pass type II membrane protein</topology>
    </subcellularLocation>
    <subcellularLocation>
        <location evidence="2">Prevacuolar compartment membrane</location>
        <topology evidence="2">Single-pass type II membrane protein</topology>
    </subcellularLocation>
</comment>
<dbReference type="InterPro" id="IPR002921">
    <property type="entry name" value="Fungal_lipase-type"/>
</dbReference>
<dbReference type="STRING" id="139825.A0A401GL01"/>
<evidence type="ECO:0000256" key="10">
    <source>
        <dbReference type="ARBA" id="ARBA00022963"/>
    </source>
</evidence>
<evidence type="ECO:0000313" key="20">
    <source>
        <dbReference type="EMBL" id="GBE82848.1"/>
    </source>
</evidence>
<comment type="subunit">
    <text evidence="5">Binds to both phosphatidylinositol (PI) and phosphatidylinositol 3,5-bisphosphate (PIP2).</text>
</comment>
<organism evidence="20 21">
    <name type="scientific">Sparassis crispa</name>
    <dbReference type="NCBI Taxonomy" id="139825"/>
    <lineage>
        <taxon>Eukaryota</taxon>
        <taxon>Fungi</taxon>
        <taxon>Dikarya</taxon>
        <taxon>Basidiomycota</taxon>
        <taxon>Agaricomycotina</taxon>
        <taxon>Agaricomycetes</taxon>
        <taxon>Polyporales</taxon>
        <taxon>Sparassidaceae</taxon>
        <taxon>Sparassis</taxon>
    </lineage>
</organism>
<keyword evidence="16" id="KW-0325">Glycoprotein</keyword>
<dbReference type="GeneID" id="38779765"/>
<comment type="caution">
    <text evidence="20">The sequence shown here is derived from an EMBL/GenBank/DDBJ whole genome shotgun (WGS) entry which is preliminary data.</text>
</comment>
<evidence type="ECO:0000313" key="21">
    <source>
        <dbReference type="Proteomes" id="UP000287166"/>
    </source>
</evidence>
<evidence type="ECO:0000256" key="17">
    <source>
        <dbReference type="ARBA" id="ARBA00024663"/>
    </source>
</evidence>
<name>A0A401GL01_9APHY</name>
<evidence type="ECO:0000256" key="4">
    <source>
        <dbReference type="ARBA" id="ARBA00010701"/>
    </source>
</evidence>
<dbReference type="GO" id="GO:0034496">
    <property type="term" value="P:multivesicular body membrane disassembly"/>
    <property type="evidence" value="ECO:0007669"/>
    <property type="project" value="TreeGrafter"/>
</dbReference>
<evidence type="ECO:0000256" key="8">
    <source>
        <dbReference type="ARBA" id="ARBA00022753"/>
    </source>
</evidence>
<dbReference type="SUPFAM" id="SSF53474">
    <property type="entry name" value="alpha/beta-Hydrolases"/>
    <property type="match status" value="1"/>
</dbReference>
<evidence type="ECO:0000256" key="15">
    <source>
        <dbReference type="ARBA" id="ARBA00023136"/>
    </source>
</evidence>
<evidence type="ECO:0000256" key="6">
    <source>
        <dbReference type="ARBA" id="ARBA00013279"/>
    </source>
</evidence>
<dbReference type="GO" id="GO:0004620">
    <property type="term" value="F:phospholipase activity"/>
    <property type="evidence" value="ECO:0007669"/>
    <property type="project" value="TreeGrafter"/>
</dbReference>
<evidence type="ECO:0000256" key="2">
    <source>
        <dbReference type="ARBA" id="ARBA00004270"/>
    </source>
</evidence>
<dbReference type="InterPro" id="IPR029058">
    <property type="entry name" value="AB_hydrolase_fold"/>
</dbReference>
<dbReference type="GO" id="GO:0005775">
    <property type="term" value="C:vacuolar lumen"/>
    <property type="evidence" value="ECO:0007669"/>
    <property type="project" value="TreeGrafter"/>
</dbReference>
<evidence type="ECO:0000256" key="18">
    <source>
        <dbReference type="ARBA" id="ARBA00029828"/>
    </source>
</evidence>
<reference evidence="20 21" key="1">
    <citation type="journal article" date="2018" name="Sci. Rep.">
        <title>Genome sequence of the cauliflower mushroom Sparassis crispa (Hanabiratake) and its association with beneficial usage.</title>
        <authorList>
            <person name="Kiyama R."/>
            <person name="Furutani Y."/>
            <person name="Kawaguchi K."/>
            <person name="Nakanishi T."/>
        </authorList>
    </citation>
    <scope>NUCLEOTIDE SEQUENCE [LARGE SCALE GENOMIC DNA]</scope>
</reference>
<dbReference type="PANTHER" id="PTHR47175">
    <property type="entry name" value="LIPASE ATG15-RELATED"/>
    <property type="match status" value="1"/>
</dbReference>
<evidence type="ECO:0000256" key="1">
    <source>
        <dbReference type="ARBA" id="ARBA00001024"/>
    </source>
</evidence>
<comment type="similarity">
    <text evidence="4">Belongs to the AB hydrolase superfamily. Lipase family.</text>
</comment>
<keyword evidence="12" id="KW-1133">Transmembrane helix</keyword>
<dbReference type="EC" id="3.1.1.3" evidence="6"/>
<evidence type="ECO:0000256" key="13">
    <source>
        <dbReference type="ARBA" id="ARBA00023006"/>
    </source>
</evidence>
<dbReference type="GO" id="GO:0046461">
    <property type="term" value="P:neutral lipid catabolic process"/>
    <property type="evidence" value="ECO:0007669"/>
    <property type="project" value="TreeGrafter"/>
</dbReference>
<evidence type="ECO:0000256" key="11">
    <source>
        <dbReference type="ARBA" id="ARBA00022968"/>
    </source>
</evidence>
<evidence type="ECO:0000256" key="3">
    <source>
        <dbReference type="ARBA" id="ARBA00004343"/>
    </source>
</evidence>
<keyword evidence="14" id="KW-0443">Lipid metabolism</keyword>
<accession>A0A401GL01</accession>
<keyword evidence="9" id="KW-0378">Hydrolase</keyword>
<dbReference type="EMBL" id="BFAD01000004">
    <property type="protein sequence ID" value="GBE82848.1"/>
    <property type="molecule type" value="Genomic_DNA"/>
</dbReference>
<evidence type="ECO:0000256" key="5">
    <source>
        <dbReference type="ARBA" id="ARBA00011137"/>
    </source>
</evidence>
<dbReference type="InterPro" id="IPR050805">
    <property type="entry name" value="ATG15_Lipase"/>
</dbReference>
<dbReference type="RefSeq" id="XP_027613761.1">
    <property type="nucleotide sequence ID" value="XM_027757960.1"/>
</dbReference>
<dbReference type="GO" id="GO:0006660">
    <property type="term" value="P:phosphatidylserine catabolic process"/>
    <property type="evidence" value="ECO:0007669"/>
    <property type="project" value="TreeGrafter"/>
</dbReference>
<sequence>MFSNLLPNALYYLLASFLLPQKPPPLRFELRHEHALSESSRVVFSDIKPSSFVQQAFEVTTRQMKTFRPVSQDAFYSARYRAHYSIPWDEIEVEGPNIQDRETLLMLAKMTNNAYAEEPGEREWYDLGSDWNNSYPFGWEPDADGFRGQIFVTPNNSTVVIAVKGTSAGWLVGGGGPTTRKDKLNDNLLFSCCCARVGPTWSTVCGCYEGGYKCDQGCLEESLIEDSLFYSVGTNLYNNVTYMYPNSNIWVVGHSLGGSLASLIGITFGIPAVAFEAPGEKLAAARLHLPSPPSTQHVTHVYHTADPIAMGTCNGVKSSCAIGGYAMESRCHLGKTLLYDTVSKLKWAVDVRTHGIKVVIDRLLSSDWDSDDDKQPKDGRGKRRNVPELVDEHDCVDCFNWEFGDYRNISLADAGLDVEVAASCSKRIFNIPSA</sequence>
<dbReference type="PANTHER" id="PTHR47175:SF2">
    <property type="entry name" value="LIPASE ATG15-RELATED"/>
    <property type="match status" value="1"/>
</dbReference>
<proteinExistence type="inferred from homology"/>
<dbReference type="Gene3D" id="3.40.50.1820">
    <property type="entry name" value="alpha/beta hydrolase"/>
    <property type="match status" value="1"/>
</dbReference>
<evidence type="ECO:0000259" key="19">
    <source>
        <dbReference type="Pfam" id="PF01764"/>
    </source>
</evidence>
<dbReference type="InParanoid" id="A0A401GL01"/>
<dbReference type="GO" id="GO:0004806">
    <property type="term" value="F:triacylglycerol lipase activity"/>
    <property type="evidence" value="ECO:0007669"/>
    <property type="project" value="UniProtKB-EC"/>
</dbReference>
<protein>
    <recommendedName>
        <fullName evidence="6">triacylglycerol lipase</fullName>
        <ecNumber evidence="6">3.1.1.3</ecNumber>
    </recommendedName>
    <alternativeName>
        <fullName evidence="18">Autophagy-related protein 15</fullName>
    </alternativeName>
</protein>
<keyword evidence="10" id="KW-0442">Lipid degradation</keyword>
<evidence type="ECO:0000256" key="9">
    <source>
        <dbReference type="ARBA" id="ARBA00022801"/>
    </source>
</evidence>
<evidence type="ECO:0000256" key="16">
    <source>
        <dbReference type="ARBA" id="ARBA00023180"/>
    </source>
</evidence>
<keyword evidence="8" id="KW-0967">Endosome</keyword>
<dbReference type="GO" id="GO:0032585">
    <property type="term" value="C:multivesicular body membrane"/>
    <property type="evidence" value="ECO:0007669"/>
    <property type="project" value="UniProtKB-SubCell"/>
</dbReference>
<comment type="function">
    <text evidence="17">Lipase which is essential for lysis of subvacuolar cytoplasm to vacuole targeted bodies and intravacuolar autophagic bodies. Involved in the lysis of intravacuolar multivesicular body (MVB) vesicles. The intravacuolar membrane disintegration by ATG15 is critical to life span extension.</text>
</comment>
<feature type="domain" description="Fungal lipase-type" evidence="19">
    <location>
        <begin position="232"/>
        <end position="266"/>
    </location>
</feature>
<dbReference type="Pfam" id="PF01764">
    <property type="entry name" value="Lipase_3"/>
    <property type="match status" value="1"/>
</dbReference>
<dbReference type="CDD" id="cd00519">
    <property type="entry name" value="Lipase_3"/>
    <property type="match status" value="1"/>
</dbReference>
<keyword evidence="21" id="KW-1185">Reference proteome</keyword>
<evidence type="ECO:0000256" key="12">
    <source>
        <dbReference type="ARBA" id="ARBA00022989"/>
    </source>
</evidence>
<dbReference type="Proteomes" id="UP000287166">
    <property type="component" value="Unassembled WGS sequence"/>
</dbReference>
<evidence type="ECO:0000256" key="7">
    <source>
        <dbReference type="ARBA" id="ARBA00022692"/>
    </source>
</evidence>
<evidence type="ECO:0000256" key="14">
    <source>
        <dbReference type="ARBA" id="ARBA00023098"/>
    </source>
</evidence>